<dbReference type="RefSeq" id="WP_006473011.1">
    <property type="nucleotide sequence ID" value="NZ_AOGE01000073.1"/>
</dbReference>
<proteinExistence type="predicted"/>
<dbReference type="InterPro" id="IPR053745">
    <property type="entry name" value="Viral_Tail_Comp_sf"/>
</dbReference>
<accession>M5JT96</accession>
<organism evidence="1 2">
    <name type="scientific">Brucella intermedia M86</name>
    <dbReference type="NCBI Taxonomy" id="1234597"/>
    <lineage>
        <taxon>Bacteria</taxon>
        <taxon>Pseudomonadati</taxon>
        <taxon>Pseudomonadota</taxon>
        <taxon>Alphaproteobacteria</taxon>
        <taxon>Hyphomicrobiales</taxon>
        <taxon>Brucellaceae</taxon>
        <taxon>Brucella/Ochrobactrum group</taxon>
        <taxon>Brucella</taxon>
    </lineage>
</organism>
<dbReference type="EMBL" id="AOGE01000073">
    <property type="protein sequence ID" value="ELT46834.1"/>
    <property type="molecule type" value="Genomic_DNA"/>
</dbReference>
<dbReference type="InterPro" id="IPR021508">
    <property type="entry name" value="Gp17-like"/>
</dbReference>
<comment type="caution">
    <text evidence="1">The sequence shown here is derived from an EMBL/GenBank/DDBJ whole genome shotgun (WGS) entry which is preliminary data.</text>
</comment>
<evidence type="ECO:0000313" key="2">
    <source>
        <dbReference type="Proteomes" id="UP000011971"/>
    </source>
</evidence>
<reference evidence="1 2" key="1">
    <citation type="journal article" date="2013" name="Gut Pathog.">
        <title>Draft genome of Ochrobactrum intermedium strain M86 isolated from non-ulcer dyspeptic individual from India.</title>
        <authorList>
            <person name="Kulkarni G."/>
            <person name="Dhotre D."/>
            <person name="Dharne M."/>
            <person name="Shetty S."/>
            <person name="Chowdhury S."/>
            <person name="Misra V."/>
            <person name="Misra S."/>
            <person name="Patole M."/>
            <person name="Shouche Y."/>
        </authorList>
    </citation>
    <scope>NUCLEOTIDE SEQUENCE [LARGE SCALE GENOMIC DNA]</scope>
    <source>
        <strain evidence="1 2">M86</strain>
    </source>
</reference>
<dbReference type="Proteomes" id="UP000011971">
    <property type="component" value="Unassembled WGS sequence"/>
</dbReference>
<sequence>MAVDLSRPLKAAIVDHIAADPGVLAFVPLDRIYAMSPPANPVWPFIRYGSPITGGFEATCWNGSTTRVTIHAFAETKTTYAGEDRALDIAAAIVNAMGSFAPDGLGVIECEWLQTRCIQEDGEADRWHSITEFDVTVIKTV</sequence>
<protein>
    <recommendedName>
        <fullName evidence="3">DUF3168 domain-containing protein</fullName>
    </recommendedName>
</protein>
<dbReference type="Pfam" id="PF11367">
    <property type="entry name" value="Tail_completion_gp17"/>
    <property type="match status" value="1"/>
</dbReference>
<dbReference type="OrthoDB" id="7505973at2"/>
<evidence type="ECO:0000313" key="1">
    <source>
        <dbReference type="EMBL" id="ELT46834.1"/>
    </source>
</evidence>
<dbReference type="Gene3D" id="3.30.2000.30">
    <property type="match status" value="1"/>
</dbReference>
<gene>
    <name evidence="1" type="ORF">D584_22646</name>
</gene>
<dbReference type="AlphaFoldDB" id="M5JT96"/>
<name>M5JT96_9HYPH</name>
<dbReference type="PATRIC" id="fig|1234597.4.peg.4665"/>
<evidence type="ECO:0008006" key="3">
    <source>
        <dbReference type="Google" id="ProtNLM"/>
    </source>
</evidence>